<sequence>MSVNNDQTSMVYRRLGRSGLQVSLFSLGSWVTFHNQVDSSGVREMMAMAWDAGVNFFDNAEVYANGESELLMGKALKQLSWNRLDYVISSKFYWGLKGGDKPQSSINSRNTLNRKYLLQAVDGSLQRLGLEYLDLIYCHRADQHTPIEETVWAMHNIIEQGKALYWGTSEWSAAEIMAAWEIAERHHLHKPVMEQPEYHLFHRQRVENEYARLYEHMSLGLTTWSPLASGLLTGKYLKGIPEGSRASLPALSFLKEGLLDQDKNAAVAELQGLAQSINCSVSQLALAWVAHNPHVSSVILGASRKEQLQENLAAINVFKALTPEIIQQMESITEKYAD</sequence>
<keyword evidence="2" id="KW-1185">Reference proteome</keyword>
<name>A0ACD5HF75_9PROT</name>
<organism evidence="1 2">
    <name type="scientific">Acidithiobacillus montserratensis</name>
    <dbReference type="NCBI Taxonomy" id="2729135"/>
    <lineage>
        <taxon>Bacteria</taxon>
        <taxon>Pseudomonadati</taxon>
        <taxon>Pseudomonadota</taxon>
        <taxon>Acidithiobacillia</taxon>
        <taxon>Acidithiobacillales</taxon>
        <taxon>Acidithiobacillaceae</taxon>
        <taxon>Acidithiobacillus</taxon>
    </lineage>
</organism>
<gene>
    <name evidence="1" type="ORF">HHS34_013860</name>
</gene>
<accession>A0ACD5HF75</accession>
<dbReference type="Proteomes" id="UP001195965">
    <property type="component" value="Chromosome"/>
</dbReference>
<evidence type="ECO:0000313" key="2">
    <source>
        <dbReference type="Proteomes" id="UP001195965"/>
    </source>
</evidence>
<protein>
    <submittedName>
        <fullName evidence="1">Aldo/keto reductase</fullName>
    </submittedName>
</protein>
<proteinExistence type="predicted"/>
<dbReference type="EMBL" id="CP127526">
    <property type="protein sequence ID" value="XRI73510.1"/>
    <property type="molecule type" value="Genomic_DNA"/>
</dbReference>
<reference evidence="1 2" key="1">
    <citation type="journal article" date="2021" name="ISME J.">
        <title>Genomic evolution of the class Acidithiobacillia: deep-branching Proteobacteria living in extreme acidic conditions.</title>
        <authorList>
            <person name="Moya-Beltran A."/>
            <person name="Beard S."/>
            <person name="Rojas-Villalobos C."/>
            <person name="Issotta F."/>
            <person name="Gallardo Y."/>
            <person name="Ulloa R."/>
            <person name="Giaveno A."/>
            <person name="Degli Esposti M."/>
            <person name="Johnson D.B."/>
            <person name="Quatrini R."/>
        </authorList>
    </citation>
    <scope>NUCLEOTIDE SEQUENCE [LARGE SCALE GENOMIC DNA]</scope>
    <source>
        <strain evidence="1 2">GG1-14</strain>
    </source>
</reference>
<evidence type="ECO:0000313" key="1">
    <source>
        <dbReference type="EMBL" id="XRI73510.1"/>
    </source>
</evidence>